<dbReference type="InterPro" id="IPR029021">
    <property type="entry name" value="Prot-tyrosine_phosphatase-like"/>
</dbReference>
<protein>
    <submittedName>
        <fullName evidence="3">Tyrosine-protein phosphatase</fullName>
    </submittedName>
</protein>
<dbReference type="GO" id="GO:0004721">
    <property type="term" value="F:phosphoprotein phosphatase activity"/>
    <property type="evidence" value="ECO:0007669"/>
    <property type="project" value="InterPro"/>
</dbReference>
<sequence length="231" mass="25885">MKRRMALGKMLNLRDLGGYPTADGRTTRWGVLLRGDNPMGLTDADARLLLELNITTVIDLRSQEEARQFPDELTARPGFNCHFIPMSTGEKLPNEEELIGLGYFRALERKDTIRSVLETIADAPGGVLFHCMAGKDRTGCIAALLLTLAGVDRLDILADYQVSQTYIRPVIRWMQETRADLPAYVGLSKPEYLEDCLERLEGAYGSVLDYLRAIGLTQPVLERLKSKLLEE</sequence>
<evidence type="ECO:0000313" key="3">
    <source>
        <dbReference type="EMBL" id="HJB79996.1"/>
    </source>
</evidence>
<dbReference type="InterPro" id="IPR026893">
    <property type="entry name" value="Tyr/Ser_Pase_IphP-type"/>
</dbReference>
<feature type="domain" description="Tyrosine specific protein phosphatases" evidence="2">
    <location>
        <begin position="107"/>
        <end position="157"/>
    </location>
</feature>
<dbReference type="EMBL" id="DWXO01000032">
    <property type="protein sequence ID" value="HJB79996.1"/>
    <property type="molecule type" value="Genomic_DNA"/>
</dbReference>
<reference evidence="3" key="2">
    <citation type="submission" date="2021-04" db="EMBL/GenBank/DDBJ databases">
        <authorList>
            <person name="Gilroy R."/>
        </authorList>
    </citation>
    <scope>NUCLEOTIDE SEQUENCE</scope>
    <source>
        <strain evidence="3">CHK192-8294</strain>
    </source>
</reference>
<proteinExistence type="inferred from homology"/>
<gene>
    <name evidence="3" type="ORF">H9712_03325</name>
</gene>
<dbReference type="PROSITE" id="PS50056">
    <property type="entry name" value="TYR_PHOSPHATASE_2"/>
    <property type="match status" value="1"/>
</dbReference>
<dbReference type="PROSITE" id="PS00383">
    <property type="entry name" value="TYR_PHOSPHATASE_1"/>
    <property type="match status" value="1"/>
</dbReference>
<evidence type="ECO:0000256" key="1">
    <source>
        <dbReference type="ARBA" id="ARBA00009580"/>
    </source>
</evidence>
<evidence type="ECO:0000259" key="2">
    <source>
        <dbReference type="PROSITE" id="PS50056"/>
    </source>
</evidence>
<organism evidence="3 4">
    <name type="scientific">Candidatus Flavonifractor intestinigallinarum</name>
    <dbReference type="NCBI Taxonomy" id="2838586"/>
    <lineage>
        <taxon>Bacteria</taxon>
        <taxon>Bacillati</taxon>
        <taxon>Bacillota</taxon>
        <taxon>Clostridia</taxon>
        <taxon>Eubacteriales</taxon>
        <taxon>Oscillospiraceae</taxon>
        <taxon>Flavonifractor</taxon>
    </lineage>
</organism>
<dbReference type="PANTHER" id="PTHR31126:SF1">
    <property type="entry name" value="TYROSINE SPECIFIC PROTEIN PHOSPHATASES DOMAIN-CONTAINING PROTEIN"/>
    <property type="match status" value="1"/>
</dbReference>
<dbReference type="SUPFAM" id="SSF52799">
    <property type="entry name" value="(Phosphotyrosine protein) phosphatases II"/>
    <property type="match status" value="1"/>
</dbReference>
<reference evidence="3" key="1">
    <citation type="journal article" date="2021" name="PeerJ">
        <title>Extensive microbial diversity within the chicken gut microbiome revealed by metagenomics and culture.</title>
        <authorList>
            <person name="Gilroy R."/>
            <person name="Ravi A."/>
            <person name="Getino M."/>
            <person name="Pursley I."/>
            <person name="Horton D.L."/>
            <person name="Alikhan N.F."/>
            <person name="Baker D."/>
            <person name="Gharbi K."/>
            <person name="Hall N."/>
            <person name="Watson M."/>
            <person name="Adriaenssens E.M."/>
            <person name="Foster-Nyarko E."/>
            <person name="Jarju S."/>
            <person name="Secka A."/>
            <person name="Antonio M."/>
            <person name="Oren A."/>
            <person name="Chaudhuri R.R."/>
            <person name="La Ragione R."/>
            <person name="Hildebrand F."/>
            <person name="Pallen M.J."/>
        </authorList>
    </citation>
    <scope>NUCLEOTIDE SEQUENCE</scope>
    <source>
        <strain evidence="3">CHK192-8294</strain>
    </source>
</reference>
<dbReference type="Proteomes" id="UP000823921">
    <property type="component" value="Unassembled WGS sequence"/>
</dbReference>
<name>A0A9D2MLP7_9FIRM</name>
<dbReference type="InterPro" id="IPR016130">
    <property type="entry name" value="Tyr_Pase_AS"/>
</dbReference>
<dbReference type="PANTHER" id="PTHR31126">
    <property type="entry name" value="TYROSINE-PROTEIN PHOSPHATASE"/>
    <property type="match status" value="1"/>
</dbReference>
<comment type="similarity">
    <text evidence="1">Belongs to the protein-tyrosine phosphatase family.</text>
</comment>
<dbReference type="Pfam" id="PF13350">
    <property type="entry name" value="Y_phosphatase3"/>
    <property type="match status" value="1"/>
</dbReference>
<comment type="caution">
    <text evidence="3">The sequence shown here is derived from an EMBL/GenBank/DDBJ whole genome shotgun (WGS) entry which is preliminary data.</text>
</comment>
<dbReference type="AlphaFoldDB" id="A0A9D2MLP7"/>
<dbReference type="Gene3D" id="3.90.190.10">
    <property type="entry name" value="Protein tyrosine phosphatase superfamily"/>
    <property type="match status" value="1"/>
</dbReference>
<evidence type="ECO:0000313" key="4">
    <source>
        <dbReference type="Proteomes" id="UP000823921"/>
    </source>
</evidence>
<dbReference type="InterPro" id="IPR000387">
    <property type="entry name" value="Tyr_Pase_dom"/>
</dbReference>
<accession>A0A9D2MLP7</accession>